<dbReference type="PROSITE" id="PS00041">
    <property type="entry name" value="HTH_ARAC_FAMILY_1"/>
    <property type="match status" value="1"/>
</dbReference>
<dbReference type="EMBL" id="JAFFGU010000003">
    <property type="protein sequence ID" value="MBM7277739.1"/>
    <property type="molecule type" value="Genomic_DNA"/>
</dbReference>
<reference evidence="6" key="1">
    <citation type="submission" date="2021-02" db="EMBL/GenBank/DDBJ databases">
        <title>Taxonomy, biology and ecology of Rhodococcus bacteria occurring in California pistachio and other woody hosts as revealed by genome sequence analyses.</title>
        <authorList>
            <person name="Riely B."/>
            <person name="Gai Y."/>
        </authorList>
    </citation>
    <scope>NUCLEOTIDE SEQUENCE</scope>
    <source>
        <strain evidence="6">BP-295</strain>
    </source>
</reference>
<protein>
    <submittedName>
        <fullName evidence="6">Helix-turn-helix transcriptional regulator</fullName>
    </submittedName>
</protein>
<dbReference type="PROSITE" id="PS01124">
    <property type="entry name" value="HTH_ARAC_FAMILY_2"/>
    <property type="match status" value="1"/>
</dbReference>
<dbReference type="Proteomes" id="UP001195196">
    <property type="component" value="Unassembled WGS sequence"/>
</dbReference>
<proteinExistence type="predicted"/>
<feature type="domain" description="HTH araC/xylS-type" evidence="5">
    <location>
        <begin position="13"/>
        <end position="111"/>
    </location>
</feature>
<dbReference type="InterPro" id="IPR018062">
    <property type="entry name" value="HTH_AraC-typ_CS"/>
</dbReference>
<dbReference type="SMART" id="SM00342">
    <property type="entry name" value="HTH_ARAC"/>
    <property type="match status" value="1"/>
</dbReference>
<dbReference type="SUPFAM" id="SSF46689">
    <property type="entry name" value="Homeodomain-like"/>
    <property type="match status" value="2"/>
</dbReference>
<dbReference type="GO" id="GO:0003700">
    <property type="term" value="F:DNA-binding transcription factor activity"/>
    <property type="evidence" value="ECO:0007669"/>
    <property type="project" value="InterPro"/>
</dbReference>
<evidence type="ECO:0000259" key="5">
    <source>
        <dbReference type="PROSITE" id="PS01124"/>
    </source>
</evidence>
<feature type="region of interest" description="Disordered" evidence="4">
    <location>
        <begin position="134"/>
        <end position="172"/>
    </location>
</feature>
<organism evidence="6 7">
    <name type="scientific">Gordonia rubripertincta</name>
    <name type="common">Rhodococcus corallinus</name>
    <dbReference type="NCBI Taxonomy" id="36822"/>
    <lineage>
        <taxon>Bacteria</taxon>
        <taxon>Bacillati</taxon>
        <taxon>Actinomycetota</taxon>
        <taxon>Actinomycetes</taxon>
        <taxon>Mycobacteriales</taxon>
        <taxon>Gordoniaceae</taxon>
        <taxon>Gordonia</taxon>
    </lineage>
</organism>
<dbReference type="PANTHER" id="PTHR46796">
    <property type="entry name" value="HTH-TYPE TRANSCRIPTIONAL ACTIVATOR RHAS-RELATED"/>
    <property type="match status" value="1"/>
</dbReference>
<evidence type="ECO:0000313" key="7">
    <source>
        <dbReference type="Proteomes" id="UP001195196"/>
    </source>
</evidence>
<evidence type="ECO:0000256" key="2">
    <source>
        <dbReference type="ARBA" id="ARBA00023125"/>
    </source>
</evidence>
<dbReference type="Gene3D" id="1.10.10.60">
    <property type="entry name" value="Homeodomain-like"/>
    <property type="match status" value="2"/>
</dbReference>
<keyword evidence="3" id="KW-0804">Transcription</keyword>
<name>A0AAW4G3D4_GORRU</name>
<accession>A0AAW4G3D4</accession>
<gene>
    <name evidence="6" type="ORF">JTZ10_08190</name>
</gene>
<dbReference type="InterPro" id="IPR009057">
    <property type="entry name" value="Homeodomain-like_sf"/>
</dbReference>
<dbReference type="AlphaFoldDB" id="A0AAW4G3D4"/>
<dbReference type="InterPro" id="IPR020449">
    <property type="entry name" value="Tscrpt_reg_AraC-type_HTH"/>
</dbReference>
<keyword evidence="1" id="KW-0805">Transcription regulation</keyword>
<evidence type="ECO:0000256" key="3">
    <source>
        <dbReference type="ARBA" id="ARBA00023163"/>
    </source>
</evidence>
<dbReference type="InterPro" id="IPR050204">
    <property type="entry name" value="AraC_XylS_family_regulators"/>
</dbReference>
<evidence type="ECO:0000313" key="6">
    <source>
        <dbReference type="EMBL" id="MBM7277739.1"/>
    </source>
</evidence>
<dbReference type="GO" id="GO:0043565">
    <property type="term" value="F:sequence-specific DNA binding"/>
    <property type="evidence" value="ECO:0007669"/>
    <property type="project" value="InterPro"/>
</dbReference>
<evidence type="ECO:0000256" key="1">
    <source>
        <dbReference type="ARBA" id="ARBA00023015"/>
    </source>
</evidence>
<dbReference type="PRINTS" id="PR00032">
    <property type="entry name" value="HTHARAC"/>
</dbReference>
<dbReference type="RefSeq" id="WP_204717800.1">
    <property type="nucleotide sequence ID" value="NZ_JAFFGU010000003.1"/>
</dbReference>
<dbReference type="Pfam" id="PF12833">
    <property type="entry name" value="HTH_18"/>
    <property type="match status" value="1"/>
</dbReference>
<sequence length="172" mass="18958">MFTPREDENRRLLRARDLIDRSYAEPLDTAALARVAHMSASHFIRRFRAVFGETPRHYLQRRRVERACALLRTTTTPVTDIARSVGYESLGTFGRTFTAIIGCSPTAYRRRVSPVPVPGCFVRRWTRPVNPPGFDPLDSLPAARGSDPLASLPASSNFGEAPADAAVVSSGT</sequence>
<comment type="caution">
    <text evidence="6">The sequence shown here is derived from an EMBL/GenBank/DDBJ whole genome shotgun (WGS) entry which is preliminary data.</text>
</comment>
<evidence type="ECO:0000256" key="4">
    <source>
        <dbReference type="SAM" id="MobiDB-lite"/>
    </source>
</evidence>
<dbReference type="InterPro" id="IPR018060">
    <property type="entry name" value="HTH_AraC"/>
</dbReference>
<keyword evidence="2" id="KW-0238">DNA-binding</keyword>